<organism evidence="2 3">
    <name type="scientific">Exophiala oligosperma</name>
    <dbReference type="NCBI Taxonomy" id="215243"/>
    <lineage>
        <taxon>Eukaryota</taxon>
        <taxon>Fungi</taxon>
        <taxon>Dikarya</taxon>
        <taxon>Ascomycota</taxon>
        <taxon>Pezizomycotina</taxon>
        <taxon>Eurotiomycetes</taxon>
        <taxon>Chaetothyriomycetidae</taxon>
        <taxon>Chaetothyriales</taxon>
        <taxon>Herpotrichiellaceae</taxon>
        <taxon>Exophiala</taxon>
    </lineage>
</organism>
<protein>
    <submittedName>
        <fullName evidence="2">Uncharacterized protein</fullName>
    </submittedName>
</protein>
<reference evidence="2 3" key="1">
    <citation type="submission" date="2015-01" db="EMBL/GenBank/DDBJ databases">
        <title>The Genome Sequence of Exophiala oligosperma CBS72588.</title>
        <authorList>
            <consortium name="The Broad Institute Genomics Platform"/>
            <person name="Cuomo C."/>
            <person name="de Hoog S."/>
            <person name="Gorbushina A."/>
            <person name="Stielow B."/>
            <person name="Teixiera M."/>
            <person name="Abouelleil A."/>
            <person name="Chapman S.B."/>
            <person name="Priest M."/>
            <person name="Young S.K."/>
            <person name="Wortman J."/>
            <person name="Nusbaum C."/>
            <person name="Birren B."/>
        </authorList>
    </citation>
    <scope>NUCLEOTIDE SEQUENCE [LARGE SCALE GENOMIC DNA]</scope>
    <source>
        <strain evidence="2 3">CBS 72588</strain>
    </source>
</reference>
<proteinExistence type="predicted"/>
<feature type="compositionally biased region" description="Polar residues" evidence="1">
    <location>
        <begin position="88"/>
        <end position="102"/>
    </location>
</feature>
<gene>
    <name evidence="2" type="ORF">PV06_09689</name>
</gene>
<evidence type="ECO:0000313" key="2">
    <source>
        <dbReference type="EMBL" id="KIW38740.1"/>
    </source>
</evidence>
<name>A0A0D2D8F5_9EURO</name>
<keyword evidence="3" id="KW-1185">Reference proteome</keyword>
<evidence type="ECO:0000256" key="1">
    <source>
        <dbReference type="SAM" id="MobiDB-lite"/>
    </source>
</evidence>
<feature type="region of interest" description="Disordered" evidence="1">
    <location>
        <begin position="60"/>
        <end position="118"/>
    </location>
</feature>
<feature type="region of interest" description="Disordered" evidence="1">
    <location>
        <begin position="1"/>
        <end position="29"/>
    </location>
</feature>
<dbReference type="RefSeq" id="XP_016258956.1">
    <property type="nucleotide sequence ID" value="XM_016411149.1"/>
</dbReference>
<sequence length="118" mass="13524">MPPSCSMKLCQAHEADRHDYYSREPEREPERVREVERLREVERMRMQLLQIERAYAAEMRQRQEAAESAATEAAAQEVLRQTFGIEPSNLNQSRPRNGTGMQRRNAISGPSSGPNGPR</sequence>
<dbReference type="HOGENOM" id="CLU_2250194_0_0_1"/>
<dbReference type="Proteomes" id="UP000053342">
    <property type="component" value="Unassembled WGS sequence"/>
</dbReference>
<accession>A0A0D2D8F5</accession>
<feature type="compositionally biased region" description="Low complexity" evidence="1">
    <location>
        <begin position="66"/>
        <end position="77"/>
    </location>
</feature>
<feature type="compositionally biased region" description="Basic and acidic residues" evidence="1">
    <location>
        <begin position="11"/>
        <end position="29"/>
    </location>
</feature>
<dbReference type="GeneID" id="27361763"/>
<feature type="compositionally biased region" description="Polar residues" evidence="1">
    <location>
        <begin position="108"/>
        <end position="118"/>
    </location>
</feature>
<evidence type="ECO:0000313" key="3">
    <source>
        <dbReference type="Proteomes" id="UP000053342"/>
    </source>
</evidence>
<dbReference type="AlphaFoldDB" id="A0A0D2D8F5"/>
<dbReference type="EMBL" id="KN847341">
    <property type="protein sequence ID" value="KIW38740.1"/>
    <property type="molecule type" value="Genomic_DNA"/>
</dbReference>
<dbReference type="VEuPathDB" id="FungiDB:PV06_09689"/>